<protein>
    <submittedName>
        <fullName evidence="4">Uncharacterized protein</fullName>
    </submittedName>
</protein>
<organism evidence="4 5">
    <name type="scientific">Parasphingopyxis marina</name>
    <dbReference type="NCBI Taxonomy" id="2761622"/>
    <lineage>
        <taxon>Bacteria</taxon>
        <taxon>Pseudomonadati</taxon>
        <taxon>Pseudomonadota</taxon>
        <taxon>Alphaproteobacteria</taxon>
        <taxon>Sphingomonadales</taxon>
        <taxon>Sphingomonadaceae</taxon>
        <taxon>Parasphingopyxis</taxon>
    </lineage>
</organism>
<comment type="caution">
    <text evidence="4">The sequence shown here is derived from an EMBL/GenBank/DDBJ whole genome shotgun (WGS) entry which is preliminary data.</text>
</comment>
<gene>
    <name evidence="4" type="ORF">H6P80_06195</name>
</gene>
<dbReference type="AlphaFoldDB" id="A0A842HTH2"/>
<evidence type="ECO:0000313" key="5">
    <source>
        <dbReference type="Proteomes" id="UP000564378"/>
    </source>
</evidence>
<sequence length="339" mass="35602">MKNKPHPVRPAMAVIATVIAATSTPLVAQDSMFSDPVAPPPIVAPPELAPAPTTSAPVESPAPVQMPTSQVPTTPVIAPARPPVAANRPIPGAPPERQAAPAASAETATPPEPARTASRQPAREPAAAIPEEQAARELTGSKAFDELKAEETAAMQTVPPLPVQPLPVDEGAAQNADRGIDAEIILAGLAGLLGIGAIGGAIALGRRRKSRTAGDDRPPVAAKPLVSREPALSEPARVEPVHAEPEVVAPTATRRRRPSESRRVAMAPASSLADRIDYSKPAGYYASTVDDGPTAINPFLTRKYRLRRAHFLDRQLSRAGGQRRERPAVRNMVRELEPA</sequence>
<keyword evidence="3" id="KW-0732">Signal</keyword>
<dbReference type="Proteomes" id="UP000564378">
    <property type="component" value="Unassembled WGS sequence"/>
</dbReference>
<reference evidence="4 5" key="1">
    <citation type="submission" date="2020-08" db="EMBL/GenBank/DDBJ databases">
        <title>Draft genome sequence of Parasphingopyxis sp. GrpM-11.</title>
        <authorList>
            <person name="Oh J."/>
            <person name="Roh D.-H."/>
        </authorList>
    </citation>
    <scope>NUCLEOTIDE SEQUENCE [LARGE SCALE GENOMIC DNA]</scope>
    <source>
        <strain evidence="4 5">GrpM-11</strain>
    </source>
</reference>
<feature type="compositionally biased region" description="Pro residues" evidence="1">
    <location>
        <begin position="38"/>
        <end position="49"/>
    </location>
</feature>
<feature type="chain" id="PRO_5032549693" evidence="3">
    <location>
        <begin position="29"/>
        <end position="339"/>
    </location>
</feature>
<feature type="compositionally biased region" description="Low complexity" evidence="1">
    <location>
        <begin position="72"/>
        <end position="132"/>
    </location>
</feature>
<name>A0A842HTH2_9SPHN</name>
<keyword evidence="2" id="KW-0812">Transmembrane</keyword>
<feature type="transmembrane region" description="Helical" evidence="2">
    <location>
        <begin position="184"/>
        <end position="204"/>
    </location>
</feature>
<keyword evidence="2" id="KW-0472">Membrane</keyword>
<keyword evidence="5" id="KW-1185">Reference proteome</keyword>
<keyword evidence="2" id="KW-1133">Transmembrane helix</keyword>
<dbReference type="RefSeq" id="WP_185800432.1">
    <property type="nucleotide sequence ID" value="NZ_JACJVJ010000001.1"/>
</dbReference>
<feature type="region of interest" description="Disordered" evidence="1">
    <location>
        <begin position="317"/>
        <end position="339"/>
    </location>
</feature>
<proteinExistence type="predicted"/>
<evidence type="ECO:0000256" key="1">
    <source>
        <dbReference type="SAM" id="MobiDB-lite"/>
    </source>
</evidence>
<feature type="compositionally biased region" description="Basic and acidic residues" evidence="1">
    <location>
        <begin position="236"/>
        <end position="245"/>
    </location>
</feature>
<feature type="signal peptide" evidence="3">
    <location>
        <begin position="1"/>
        <end position="28"/>
    </location>
</feature>
<evidence type="ECO:0000256" key="3">
    <source>
        <dbReference type="SAM" id="SignalP"/>
    </source>
</evidence>
<feature type="region of interest" description="Disordered" evidence="1">
    <location>
        <begin position="207"/>
        <end position="268"/>
    </location>
</feature>
<evidence type="ECO:0000313" key="4">
    <source>
        <dbReference type="EMBL" id="MBC2777208.1"/>
    </source>
</evidence>
<dbReference type="EMBL" id="JACJVJ010000001">
    <property type="protein sequence ID" value="MBC2777208.1"/>
    <property type="molecule type" value="Genomic_DNA"/>
</dbReference>
<feature type="region of interest" description="Disordered" evidence="1">
    <location>
        <begin position="38"/>
        <end position="162"/>
    </location>
</feature>
<evidence type="ECO:0000256" key="2">
    <source>
        <dbReference type="SAM" id="Phobius"/>
    </source>
</evidence>
<accession>A0A842HTH2</accession>